<proteinExistence type="predicted"/>
<reference evidence="2 3" key="1">
    <citation type="submission" date="2019-08" db="EMBL/GenBank/DDBJ databases">
        <authorList>
            <person name="Dhanesh K."/>
            <person name="Kumar G."/>
            <person name="Sasikala C."/>
            <person name="Venkata Ramana C."/>
        </authorList>
    </citation>
    <scope>NUCLEOTIDE SEQUENCE [LARGE SCALE GENOMIC DNA]</scope>
    <source>
        <strain evidence="2 3">JC645</strain>
    </source>
</reference>
<feature type="transmembrane region" description="Helical" evidence="1">
    <location>
        <begin position="12"/>
        <end position="33"/>
    </location>
</feature>
<dbReference type="PROSITE" id="PS51257">
    <property type="entry name" value="PROKAR_LIPOPROTEIN"/>
    <property type="match status" value="1"/>
</dbReference>
<dbReference type="EMBL" id="VWOX01000002">
    <property type="protein sequence ID" value="KAA5546001.1"/>
    <property type="molecule type" value="Genomic_DNA"/>
</dbReference>
<dbReference type="Proteomes" id="UP000324479">
    <property type="component" value="Unassembled WGS sequence"/>
</dbReference>
<dbReference type="RefSeq" id="WP_150074965.1">
    <property type="nucleotide sequence ID" value="NZ_VWOX01000002.1"/>
</dbReference>
<organism evidence="2 3">
    <name type="scientific">Roseiconus nitratireducens</name>
    <dbReference type="NCBI Taxonomy" id="2605748"/>
    <lineage>
        <taxon>Bacteria</taxon>
        <taxon>Pseudomonadati</taxon>
        <taxon>Planctomycetota</taxon>
        <taxon>Planctomycetia</taxon>
        <taxon>Pirellulales</taxon>
        <taxon>Pirellulaceae</taxon>
        <taxon>Roseiconus</taxon>
    </lineage>
</organism>
<sequence length="135" mass="15169">MHHRSNRFIDTAIFATNFSIATILLMACVIAIATADNPFSFLSGLFLVVPVLGYAIAEWACWYRERNWLGRPLGILNLLLAAFFLFAAATNVIEVAQDRESVDPWFLVVFGLGFGMFSAYLGYCGWRRIRRAPSP</sequence>
<accession>A0A5M6DEL9</accession>
<keyword evidence="3" id="KW-1185">Reference proteome</keyword>
<feature type="transmembrane region" description="Helical" evidence="1">
    <location>
        <begin position="105"/>
        <end position="126"/>
    </location>
</feature>
<protein>
    <submittedName>
        <fullName evidence="2">Uncharacterized protein</fullName>
    </submittedName>
</protein>
<name>A0A5M6DEL9_9BACT</name>
<feature type="transmembrane region" description="Helical" evidence="1">
    <location>
        <begin position="39"/>
        <end position="61"/>
    </location>
</feature>
<comment type="caution">
    <text evidence="2">The sequence shown here is derived from an EMBL/GenBank/DDBJ whole genome shotgun (WGS) entry which is preliminary data.</text>
</comment>
<gene>
    <name evidence="2" type="ORF">FYK55_03580</name>
</gene>
<dbReference type="AlphaFoldDB" id="A0A5M6DEL9"/>
<feature type="transmembrane region" description="Helical" evidence="1">
    <location>
        <begin position="73"/>
        <end position="93"/>
    </location>
</feature>
<evidence type="ECO:0000313" key="2">
    <source>
        <dbReference type="EMBL" id="KAA5546001.1"/>
    </source>
</evidence>
<evidence type="ECO:0000256" key="1">
    <source>
        <dbReference type="SAM" id="Phobius"/>
    </source>
</evidence>
<evidence type="ECO:0000313" key="3">
    <source>
        <dbReference type="Proteomes" id="UP000324479"/>
    </source>
</evidence>
<keyword evidence="1" id="KW-1133">Transmembrane helix</keyword>
<keyword evidence="1" id="KW-0812">Transmembrane</keyword>
<keyword evidence="1" id="KW-0472">Membrane</keyword>